<reference evidence="13" key="1">
    <citation type="submission" date="2021-10" db="EMBL/GenBank/DDBJ databases">
        <title>The diversity and Nitrogen Metabolism of Culturable Nitrate-Utilizing Bacteria Within the Oxygen Minimum Zone of the Changjiang (Yangtze River)Estuary.</title>
        <authorList>
            <person name="Zhang D."/>
            <person name="Zheng J."/>
            <person name="Liu S."/>
            <person name="He W."/>
        </authorList>
    </citation>
    <scope>NUCLEOTIDE SEQUENCE</scope>
    <source>
        <strain evidence="13">FXH-223</strain>
    </source>
</reference>
<evidence type="ECO:0000256" key="9">
    <source>
        <dbReference type="ARBA" id="ARBA00023266"/>
    </source>
</evidence>
<keyword evidence="3 13" id="KW-0808">Transferase</keyword>
<comment type="cofactor">
    <cofactor evidence="1">
        <name>FAD</name>
        <dbReference type="ChEBI" id="CHEBI:57692"/>
    </cofactor>
</comment>
<dbReference type="RefSeq" id="WP_228233360.1">
    <property type="nucleotide sequence ID" value="NZ_ARXL01000002.1"/>
</dbReference>
<evidence type="ECO:0000259" key="11">
    <source>
        <dbReference type="Pfam" id="PF02769"/>
    </source>
</evidence>
<evidence type="ECO:0000256" key="2">
    <source>
        <dbReference type="ARBA" id="ARBA00022630"/>
    </source>
</evidence>
<dbReference type="EC" id="2.7.9.3" evidence="13"/>
<feature type="domain" description="PurM-like C-terminal" evidence="11">
    <location>
        <begin position="552"/>
        <end position="724"/>
    </location>
</feature>
<dbReference type="InterPro" id="IPR036188">
    <property type="entry name" value="FAD/NAD-bd_sf"/>
</dbReference>
<protein>
    <submittedName>
        <fullName evidence="13">Selenide, water dikinase SelD</fullName>
        <ecNumber evidence="13">2.7.9.3</ecNumber>
    </submittedName>
</protein>
<evidence type="ECO:0000256" key="7">
    <source>
        <dbReference type="ARBA" id="ARBA00022840"/>
    </source>
</evidence>
<dbReference type="PANTHER" id="PTHR42913:SF9">
    <property type="entry name" value="SLR1591 PROTEIN"/>
    <property type="match status" value="1"/>
</dbReference>
<evidence type="ECO:0000259" key="12">
    <source>
        <dbReference type="Pfam" id="PF07992"/>
    </source>
</evidence>
<dbReference type="InterPro" id="IPR023753">
    <property type="entry name" value="FAD/NAD-binding_dom"/>
</dbReference>
<dbReference type="InterPro" id="IPR004536">
    <property type="entry name" value="SPS/SelD"/>
</dbReference>
<dbReference type="Gene3D" id="3.30.1330.10">
    <property type="entry name" value="PurM-like, N-terminal domain"/>
    <property type="match status" value="1"/>
</dbReference>
<keyword evidence="9" id="KW-0711">Selenium</keyword>
<organism evidence="13 14">
    <name type="scientific">Alloalcanivorax marinus</name>
    <dbReference type="NCBI Taxonomy" id="1177169"/>
    <lineage>
        <taxon>Bacteria</taxon>
        <taxon>Pseudomonadati</taxon>
        <taxon>Pseudomonadota</taxon>
        <taxon>Gammaproteobacteria</taxon>
        <taxon>Oceanospirillales</taxon>
        <taxon>Alcanivoracaceae</taxon>
        <taxon>Alloalcanivorax</taxon>
    </lineage>
</organism>
<keyword evidence="8" id="KW-0560">Oxidoreductase</keyword>
<keyword evidence="5" id="KW-0418">Kinase</keyword>
<dbReference type="SUPFAM" id="SSF55326">
    <property type="entry name" value="PurM N-terminal domain-like"/>
    <property type="match status" value="1"/>
</dbReference>
<evidence type="ECO:0000313" key="14">
    <source>
        <dbReference type="Proteomes" id="UP001108027"/>
    </source>
</evidence>
<comment type="caution">
    <text evidence="13">The sequence shown here is derived from an EMBL/GenBank/DDBJ whole genome shotgun (WGS) entry which is preliminary data.</text>
</comment>
<dbReference type="Gene3D" id="3.90.650.10">
    <property type="entry name" value="PurM-like C-terminal domain"/>
    <property type="match status" value="1"/>
</dbReference>
<dbReference type="Pfam" id="PF07992">
    <property type="entry name" value="Pyr_redox_2"/>
    <property type="match status" value="1"/>
</dbReference>
<evidence type="ECO:0000256" key="1">
    <source>
        <dbReference type="ARBA" id="ARBA00001974"/>
    </source>
</evidence>
<dbReference type="EMBL" id="JAJGNA010000004">
    <property type="protein sequence ID" value="MCC4308032.1"/>
    <property type="molecule type" value="Genomic_DNA"/>
</dbReference>
<dbReference type="InterPro" id="IPR017584">
    <property type="entry name" value="Pyridine_nucleo_diS_OxRdtase_N"/>
</dbReference>
<evidence type="ECO:0000256" key="4">
    <source>
        <dbReference type="ARBA" id="ARBA00022741"/>
    </source>
</evidence>
<dbReference type="Pfam" id="PF00586">
    <property type="entry name" value="AIRS"/>
    <property type="match status" value="1"/>
</dbReference>
<dbReference type="GO" id="GO:0019646">
    <property type="term" value="P:aerobic electron transport chain"/>
    <property type="evidence" value="ECO:0007669"/>
    <property type="project" value="TreeGrafter"/>
</dbReference>
<dbReference type="Gene3D" id="3.50.50.100">
    <property type="match status" value="1"/>
</dbReference>
<feature type="domain" description="FAD/NAD(P)-binding" evidence="12">
    <location>
        <begin position="9"/>
        <end position="309"/>
    </location>
</feature>
<evidence type="ECO:0000313" key="13">
    <source>
        <dbReference type="EMBL" id="MCC4308032.1"/>
    </source>
</evidence>
<dbReference type="AlphaFoldDB" id="A0A9Q3UMB9"/>
<feature type="domain" description="PurM-like N-terminal" evidence="10">
    <location>
        <begin position="431"/>
        <end position="538"/>
    </location>
</feature>
<evidence type="ECO:0000256" key="5">
    <source>
        <dbReference type="ARBA" id="ARBA00022777"/>
    </source>
</evidence>
<dbReference type="InterPro" id="IPR010918">
    <property type="entry name" value="PurM-like_C_dom"/>
</dbReference>
<dbReference type="NCBIfam" id="TIGR00476">
    <property type="entry name" value="selD"/>
    <property type="match status" value="1"/>
</dbReference>
<evidence type="ECO:0000256" key="6">
    <source>
        <dbReference type="ARBA" id="ARBA00022827"/>
    </source>
</evidence>
<keyword evidence="6" id="KW-0274">FAD</keyword>
<dbReference type="GO" id="GO:0005524">
    <property type="term" value="F:ATP binding"/>
    <property type="evidence" value="ECO:0007669"/>
    <property type="project" value="UniProtKB-KW"/>
</dbReference>
<keyword evidence="14" id="KW-1185">Reference proteome</keyword>
<dbReference type="PANTHER" id="PTHR42913">
    <property type="entry name" value="APOPTOSIS-INDUCING FACTOR 1"/>
    <property type="match status" value="1"/>
</dbReference>
<gene>
    <name evidence="13" type="primary">selD</name>
    <name evidence="13" type="ORF">LL252_05560</name>
</gene>
<dbReference type="Proteomes" id="UP001108027">
    <property type="component" value="Unassembled WGS sequence"/>
</dbReference>
<evidence type="ECO:0000256" key="3">
    <source>
        <dbReference type="ARBA" id="ARBA00022679"/>
    </source>
</evidence>
<dbReference type="InterPro" id="IPR016188">
    <property type="entry name" value="PurM-like_N"/>
</dbReference>
<dbReference type="GO" id="GO:0004756">
    <property type="term" value="F:selenide, water dikinase activity"/>
    <property type="evidence" value="ECO:0007669"/>
    <property type="project" value="UniProtKB-EC"/>
</dbReference>
<dbReference type="SUPFAM" id="SSF56042">
    <property type="entry name" value="PurM C-terminal domain-like"/>
    <property type="match status" value="1"/>
</dbReference>
<dbReference type="InterPro" id="IPR036676">
    <property type="entry name" value="PurM-like_C_sf"/>
</dbReference>
<keyword evidence="7" id="KW-0067">ATP-binding</keyword>
<proteinExistence type="predicted"/>
<accession>A0A9Q3UMB9</accession>
<dbReference type="CDD" id="cd02195">
    <property type="entry name" value="SelD"/>
    <property type="match status" value="1"/>
</dbReference>
<dbReference type="NCBIfam" id="TIGR03169">
    <property type="entry name" value="Nterm_to_SelD"/>
    <property type="match status" value="1"/>
</dbReference>
<evidence type="ECO:0000259" key="10">
    <source>
        <dbReference type="Pfam" id="PF00586"/>
    </source>
</evidence>
<name>A0A9Q3UMB9_9GAMM</name>
<dbReference type="GO" id="GO:0003955">
    <property type="term" value="F:NAD(P)H dehydrogenase (quinone) activity"/>
    <property type="evidence" value="ECO:0007669"/>
    <property type="project" value="TreeGrafter"/>
</dbReference>
<dbReference type="InterPro" id="IPR051169">
    <property type="entry name" value="NADH-Q_oxidoreductase"/>
</dbReference>
<dbReference type="Pfam" id="PF02769">
    <property type="entry name" value="AIRS_C"/>
    <property type="match status" value="1"/>
</dbReference>
<keyword evidence="4" id="KW-0547">Nucleotide-binding</keyword>
<keyword evidence="2" id="KW-0285">Flavoprotein</keyword>
<evidence type="ECO:0000256" key="8">
    <source>
        <dbReference type="ARBA" id="ARBA00023002"/>
    </source>
</evidence>
<dbReference type="SUPFAM" id="SSF51905">
    <property type="entry name" value="FAD/NAD(P)-binding domain"/>
    <property type="match status" value="2"/>
</dbReference>
<dbReference type="InterPro" id="IPR036921">
    <property type="entry name" value="PurM-like_N_sf"/>
</dbReference>
<sequence length="736" mass="77611">MMIPPADQDLVLVGGGHSHALVLRRLAMKPVPGLRVTLVSPDSLAAYSGMLPGLVAGHYDVAQTHVDLRRLCQATGARYVRARVTGLTPSARQLRLDDGGTLAYDWLSLDVGATPDLAAVPGAAEHAVPVKPVSDFHRRWQALLDRLADRSGPVAVTVVGGGAGGTEMVLAVARALRRRNRPAVLTLVTAGPLLPGYSAGVRRRLARRLADAGVTLRDHARARRVDADRLLLAEGERSEPTSLPHDFLLWCTGVRAPAWLADSGLPCDERGFVQVETTLRSPADPSVFAAGDCAAFPGGLPKAGVYAVREAATLARNLAASVQGRPLKAYRPQRRFLSLLSAGGRDAVGSRGPGPTLSGGWVWRWKDRIDRAFMARFEGDLPTMKPAPVPADDPRCAGCGAKVGAGALAEALADLHPWVREGIEAGVDQADDAAVLRWPASRRLVQSLDYFPAFIDEPHLFGRIAALHSLSDLYAMNAAPHSALATVCLPRHHPRLQGRDLKRLMAGAVAELDRARCTLVGGHTIEGPEMAAGFTVNGAAPAEALWRKDGARPGDALVLTKPLGTGIQLASLMHGAARGPWLDAAFDAMLASNGDARDALEGLRPHACTDVTGFGLLGHLLEVCEHSGVDAELWVDAVPLLPGTLALVERGVTSTLKPANDQVLARCHPDLDAADPRRAVLTDPQTSGGLLFACADGDAALAALRRAGVNAAVIGRVTVKNHKALAGLSLRVRASC</sequence>